<keyword evidence="2" id="KW-1185">Reference proteome</keyword>
<dbReference type="EMBL" id="WUUQ01000002">
    <property type="protein sequence ID" value="MXQ73382.1"/>
    <property type="molecule type" value="Genomic_DNA"/>
</dbReference>
<reference evidence="1 2" key="1">
    <citation type="submission" date="2019-12" db="EMBL/GenBank/DDBJ databases">
        <authorList>
            <person name="Yang R."/>
        </authorList>
    </citation>
    <scope>NUCLEOTIDE SEQUENCE [LARGE SCALE GENOMIC DNA]</scope>
    <source>
        <strain evidence="1 2">DONG20-135</strain>
    </source>
</reference>
<dbReference type="SUPFAM" id="SSF160148">
    <property type="entry name" value="CPE0013-like"/>
    <property type="match status" value="1"/>
</dbReference>
<evidence type="ECO:0000313" key="2">
    <source>
        <dbReference type="Proteomes" id="UP000434036"/>
    </source>
</evidence>
<organism evidence="1 2">
    <name type="scientific">Copranaerobaculum intestinale</name>
    <dbReference type="NCBI Taxonomy" id="2692629"/>
    <lineage>
        <taxon>Bacteria</taxon>
        <taxon>Bacillati</taxon>
        <taxon>Bacillota</taxon>
        <taxon>Erysipelotrichia</taxon>
        <taxon>Erysipelotrichales</taxon>
        <taxon>Erysipelotrichaceae</taxon>
        <taxon>Copranaerobaculum</taxon>
    </lineage>
</organism>
<gene>
    <name evidence="1" type="ORF">GSF08_05495</name>
</gene>
<evidence type="ECO:0000313" key="1">
    <source>
        <dbReference type="EMBL" id="MXQ73382.1"/>
    </source>
</evidence>
<dbReference type="InterPro" id="IPR036593">
    <property type="entry name" value="CPE0013-like_sf"/>
</dbReference>
<dbReference type="InterPro" id="IPR012460">
    <property type="entry name" value="DUF1667"/>
</dbReference>
<dbReference type="PANTHER" id="PTHR39450">
    <property type="entry name" value="MOLYBDOPTERIN OXIDOREDUCTASE, 4FE-4S CLUSTER-BINDING SUBUNIT"/>
    <property type="match status" value="1"/>
</dbReference>
<reference evidence="1 2" key="2">
    <citation type="submission" date="2020-01" db="EMBL/GenBank/DDBJ databases">
        <title>Clostridiaceae sp. nov. isolated from the gut of human by culturomics.</title>
        <authorList>
            <person name="Chang Y."/>
        </authorList>
    </citation>
    <scope>NUCLEOTIDE SEQUENCE [LARGE SCALE GENOMIC DNA]</scope>
    <source>
        <strain evidence="1 2">DONG20-135</strain>
    </source>
</reference>
<accession>A0A6N8U5P2</accession>
<dbReference type="AlphaFoldDB" id="A0A6N8U5P2"/>
<protein>
    <submittedName>
        <fullName evidence="1">DUF1667 domain-containing protein</fullName>
    </submittedName>
</protein>
<dbReference type="Pfam" id="PF07892">
    <property type="entry name" value="DUF1667"/>
    <property type="match status" value="1"/>
</dbReference>
<dbReference type="Proteomes" id="UP000434036">
    <property type="component" value="Unassembled WGS sequence"/>
</dbReference>
<dbReference type="Gene3D" id="3.10.530.10">
    <property type="entry name" value="CPE0013-like"/>
    <property type="match status" value="1"/>
</dbReference>
<comment type="caution">
    <text evidence="1">The sequence shown here is derived from an EMBL/GenBank/DDBJ whole genome shotgun (WGS) entry which is preliminary data.</text>
</comment>
<proteinExistence type="predicted"/>
<name>A0A6N8U5P2_9FIRM</name>
<dbReference type="RefSeq" id="WP_160624839.1">
    <property type="nucleotide sequence ID" value="NZ_WUUQ01000002.1"/>
</dbReference>
<dbReference type="PANTHER" id="PTHR39450:SF1">
    <property type="entry name" value="DUF1667 DOMAIN-CONTAINING PROTEIN"/>
    <property type="match status" value="1"/>
</dbReference>
<sequence>MKKEMICIICPMGCHLQVDNIDGDCVVQGNACPRGANYAKQEAICPMRTLTSTVRIANAIHPLLPVITSAPVPKQKLFVIMEAVNRVQAEAPIKSGSVVAHNIANCGVDLLASRTMENIHGNKQSAGDPGHPGS</sequence>